<reference evidence="1 2" key="1">
    <citation type="submission" date="2016-09" db="EMBL/GenBank/DDBJ databases">
        <title>Couchioplanes caeruleus draft genome sequence.</title>
        <authorList>
            <person name="Sheehan J."/>
            <person name="Caffrey P."/>
        </authorList>
    </citation>
    <scope>NUCLEOTIDE SEQUENCE [LARGE SCALE GENOMIC DNA]</scope>
    <source>
        <strain evidence="1 2">DSM 43634</strain>
    </source>
</reference>
<dbReference type="RefSeq" id="WP_071803469.1">
    <property type="nucleotide sequence ID" value="NZ_MEIA01000056.1"/>
</dbReference>
<sequence length="84" mass="8680">MNIAATGPHEAQCATCGGVLVPAGDDWQHLTDTGCTLYGEPILCGRDPGCALPAVVGGTACHDHFGFSMPKINTATVLDRDPLE</sequence>
<comment type="caution">
    <text evidence="1">The sequence shown here is derived from an EMBL/GenBank/DDBJ whole genome shotgun (WGS) entry which is preliminary data.</text>
</comment>
<proteinExistence type="predicted"/>
<keyword evidence="2" id="KW-1185">Reference proteome</keyword>
<accession>A0A1K0FRC1</accession>
<gene>
    <name evidence="1" type="ORF">BG844_04580</name>
</gene>
<evidence type="ECO:0000313" key="1">
    <source>
        <dbReference type="EMBL" id="OJF15381.1"/>
    </source>
</evidence>
<protein>
    <submittedName>
        <fullName evidence="1">Uncharacterized protein</fullName>
    </submittedName>
</protein>
<name>A0A1K0FRC1_9ACTN</name>
<evidence type="ECO:0000313" key="2">
    <source>
        <dbReference type="Proteomes" id="UP000182486"/>
    </source>
</evidence>
<dbReference type="EMBL" id="MEIA01000056">
    <property type="protein sequence ID" value="OJF15381.1"/>
    <property type="molecule type" value="Genomic_DNA"/>
</dbReference>
<dbReference type="AlphaFoldDB" id="A0A1K0FRC1"/>
<organism evidence="1 2">
    <name type="scientific">Couchioplanes caeruleus subsp. caeruleus</name>
    <dbReference type="NCBI Taxonomy" id="56427"/>
    <lineage>
        <taxon>Bacteria</taxon>
        <taxon>Bacillati</taxon>
        <taxon>Actinomycetota</taxon>
        <taxon>Actinomycetes</taxon>
        <taxon>Micromonosporales</taxon>
        <taxon>Micromonosporaceae</taxon>
        <taxon>Couchioplanes</taxon>
    </lineage>
</organism>
<dbReference type="Proteomes" id="UP000182486">
    <property type="component" value="Unassembled WGS sequence"/>
</dbReference>